<dbReference type="Proteomes" id="UP000242763">
    <property type="component" value="Unassembled WGS sequence"/>
</dbReference>
<keyword evidence="2" id="KW-0813">Transport</keyword>
<evidence type="ECO:0000313" key="8">
    <source>
        <dbReference type="EMBL" id="SFI52707.1"/>
    </source>
</evidence>
<name>A0A1I3IXL1_9HYPH</name>
<dbReference type="RefSeq" id="WP_091518662.1">
    <property type="nucleotide sequence ID" value="NZ_FORF01000003.1"/>
</dbReference>
<keyword evidence="5" id="KW-1278">Translocase</keyword>
<proteinExistence type="inferred from homology"/>
<dbReference type="InterPro" id="IPR027417">
    <property type="entry name" value="P-loop_NTPase"/>
</dbReference>
<dbReference type="PANTHER" id="PTHR42794:SF1">
    <property type="entry name" value="HEMIN IMPORT ATP-BINDING PROTEIN HMUV"/>
    <property type="match status" value="1"/>
</dbReference>
<dbReference type="GO" id="GO:0016887">
    <property type="term" value="F:ATP hydrolysis activity"/>
    <property type="evidence" value="ECO:0007669"/>
    <property type="project" value="InterPro"/>
</dbReference>
<organism evidence="8 9">
    <name type="scientific">Aquamicrobium aerolatum DSM 21857</name>
    <dbReference type="NCBI Taxonomy" id="1121003"/>
    <lineage>
        <taxon>Bacteria</taxon>
        <taxon>Pseudomonadati</taxon>
        <taxon>Pseudomonadota</taxon>
        <taxon>Alphaproteobacteria</taxon>
        <taxon>Hyphomicrobiales</taxon>
        <taxon>Phyllobacteriaceae</taxon>
        <taxon>Aerobium</taxon>
    </lineage>
</organism>
<dbReference type="OrthoDB" id="9805601at2"/>
<evidence type="ECO:0000256" key="6">
    <source>
        <dbReference type="ARBA" id="ARBA00037066"/>
    </source>
</evidence>
<gene>
    <name evidence="8" type="ORF">SAMN03080618_00701</name>
</gene>
<dbReference type="SUPFAM" id="SSF52540">
    <property type="entry name" value="P-loop containing nucleoside triphosphate hydrolases"/>
    <property type="match status" value="1"/>
</dbReference>
<evidence type="ECO:0000256" key="5">
    <source>
        <dbReference type="ARBA" id="ARBA00022967"/>
    </source>
</evidence>
<evidence type="ECO:0000256" key="1">
    <source>
        <dbReference type="ARBA" id="ARBA00005417"/>
    </source>
</evidence>
<dbReference type="AlphaFoldDB" id="A0A1I3IXL1"/>
<dbReference type="InterPro" id="IPR017871">
    <property type="entry name" value="ABC_transporter-like_CS"/>
</dbReference>
<evidence type="ECO:0000259" key="7">
    <source>
        <dbReference type="PROSITE" id="PS50893"/>
    </source>
</evidence>
<dbReference type="InterPro" id="IPR003593">
    <property type="entry name" value="AAA+_ATPase"/>
</dbReference>
<dbReference type="Pfam" id="PF00005">
    <property type="entry name" value="ABC_tran"/>
    <property type="match status" value="1"/>
</dbReference>
<dbReference type="PROSITE" id="PS00211">
    <property type="entry name" value="ABC_TRANSPORTER_1"/>
    <property type="match status" value="1"/>
</dbReference>
<evidence type="ECO:0000256" key="3">
    <source>
        <dbReference type="ARBA" id="ARBA00022741"/>
    </source>
</evidence>
<evidence type="ECO:0000256" key="2">
    <source>
        <dbReference type="ARBA" id="ARBA00022448"/>
    </source>
</evidence>
<keyword evidence="4 8" id="KW-0067">ATP-binding</keyword>
<protein>
    <submittedName>
        <fullName evidence="8">Iron complex transport system ATP-binding protein</fullName>
    </submittedName>
</protein>
<dbReference type="Gene3D" id="3.40.50.300">
    <property type="entry name" value="P-loop containing nucleotide triphosphate hydrolases"/>
    <property type="match status" value="1"/>
</dbReference>
<keyword evidence="3" id="KW-0547">Nucleotide-binding</keyword>
<dbReference type="STRING" id="1121003.SAMN03080618_00701"/>
<reference evidence="9" key="1">
    <citation type="submission" date="2016-10" db="EMBL/GenBank/DDBJ databases">
        <authorList>
            <person name="Varghese N."/>
            <person name="Submissions S."/>
        </authorList>
    </citation>
    <scope>NUCLEOTIDE SEQUENCE [LARGE SCALE GENOMIC DNA]</scope>
    <source>
        <strain evidence="9">DSM 21857</strain>
    </source>
</reference>
<dbReference type="InterPro" id="IPR003439">
    <property type="entry name" value="ABC_transporter-like_ATP-bd"/>
</dbReference>
<comment type="similarity">
    <text evidence="1">Belongs to the ABC transporter superfamily.</text>
</comment>
<dbReference type="PANTHER" id="PTHR42794">
    <property type="entry name" value="HEMIN IMPORT ATP-BINDING PROTEIN HMUV"/>
    <property type="match status" value="1"/>
</dbReference>
<evidence type="ECO:0000313" key="9">
    <source>
        <dbReference type="Proteomes" id="UP000242763"/>
    </source>
</evidence>
<dbReference type="PROSITE" id="PS50893">
    <property type="entry name" value="ABC_TRANSPORTER_2"/>
    <property type="match status" value="1"/>
</dbReference>
<keyword evidence="9" id="KW-1185">Reference proteome</keyword>
<dbReference type="EMBL" id="FORF01000003">
    <property type="protein sequence ID" value="SFI52707.1"/>
    <property type="molecule type" value="Genomic_DNA"/>
</dbReference>
<dbReference type="SMART" id="SM00382">
    <property type="entry name" value="AAA"/>
    <property type="match status" value="1"/>
</dbReference>
<feature type="domain" description="ABC transporter" evidence="7">
    <location>
        <begin position="4"/>
        <end position="238"/>
    </location>
</feature>
<comment type="function">
    <text evidence="6">Part of the ABC transporter complex HmuTUV involved in hemin import. Responsible for energy coupling to the transport system.</text>
</comment>
<sequence length="265" mass="28126">MTILDVADLRASLGGQEVLKGVSLRVGAGEFVGLIGPNGAGKSTLLRAVLGLTRSTGTVTIDGRAARELNARARARKISYLPQEREIAWPVSVERLVALGRAPHLPPFSRRSASDDAAVREAMARMEVGEFADREATKLSGGEKARVLIARALAQGAPLMLADEPTAGLDPAHQITLMRIFAGLAQEGGSVVACLHDLGLAARWCTRLVLLDKGRIVADGAPDEVLTAQTLRSVYNIEAHLGSIDGRQMVYPLDLAEGVVRGVRE</sequence>
<accession>A0A1I3IXL1</accession>
<dbReference type="GO" id="GO:0005524">
    <property type="term" value="F:ATP binding"/>
    <property type="evidence" value="ECO:0007669"/>
    <property type="project" value="UniProtKB-KW"/>
</dbReference>
<evidence type="ECO:0000256" key="4">
    <source>
        <dbReference type="ARBA" id="ARBA00022840"/>
    </source>
</evidence>
<dbReference type="FunFam" id="3.40.50.300:FF:000134">
    <property type="entry name" value="Iron-enterobactin ABC transporter ATP-binding protein"/>
    <property type="match status" value="1"/>
</dbReference>